<feature type="compositionally biased region" description="Basic and acidic residues" evidence="2">
    <location>
        <begin position="11"/>
        <end position="20"/>
    </location>
</feature>
<feature type="transmembrane region" description="Helical" evidence="3">
    <location>
        <begin position="562"/>
        <end position="585"/>
    </location>
</feature>
<keyword evidence="3" id="KW-1133">Transmembrane helix</keyword>
<dbReference type="InterPro" id="IPR020846">
    <property type="entry name" value="MFS_dom"/>
</dbReference>
<feature type="domain" description="Major facilitator superfamily (MFS) profile" evidence="4">
    <location>
        <begin position="469"/>
        <end position="617"/>
    </location>
</feature>
<name>A0A2T7NCH6_POMCA</name>
<protein>
    <recommendedName>
        <fullName evidence="4">Major facilitator superfamily (MFS) profile domain-containing protein</fullName>
    </recommendedName>
</protein>
<dbReference type="EMBL" id="PZQS01000014">
    <property type="protein sequence ID" value="PVD18876.1"/>
    <property type="molecule type" value="Genomic_DNA"/>
</dbReference>
<dbReference type="GO" id="GO:0008028">
    <property type="term" value="F:monocarboxylic acid transmembrane transporter activity"/>
    <property type="evidence" value="ECO:0007669"/>
    <property type="project" value="TreeGrafter"/>
</dbReference>
<feature type="region of interest" description="Disordered" evidence="2">
    <location>
        <begin position="1"/>
        <end position="21"/>
    </location>
</feature>
<dbReference type="Proteomes" id="UP000245119">
    <property type="component" value="Linkage Group LG14"/>
</dbReference>
<dbReference type="OrthoDB" id="6499973at2759"/>
<feature type="transmembrane region" description="Helical" evidence="3">
    <location>
        <begin position="95"/>
        <end position="114"/>
    </location>
</feature>
<evidence type="ECO:0000313" key="5">
    <source>
        <dbReference type="EMBL" id="PVD18876.1"/>
    </source>
</evidence>
<accession>A0A2T7NCH6</accession>
<dbReference type="PANTHER" id="PTHR11360">
    <property type="entry name" value="MONOCARBOXYLATE TRANSPORTER"/>
    <property type="match status" value="1"/>
</dbReference>
<feature type="transmembrane region" description="Helical" evidence="3">
    <location>
        <begin position="535"/>
        <end position="556"/>
    </location>
</feature>
<dbReference type="InterPro" id="IPR050327">
    <property type="entry name" value="Proton-linked_MCT"/>
</dbReference>
<keyword evidence="6" id="KW-1185">Reference proteome</keyword>
<dbReference type="InterPro" id="IPR036259">
    <property type="entry name" value="MFS_trans_sf"/>
</dbReference>
<gene>
    <name evidence="5" type="ORF">C0Q70_21433</name>
</gene>
<feature type="transmembrane region" description="Helical" evidence="3">
    <location>
        <begin position="26"/>
        <end position="56"/>
    </location>
</feature>
<evidence type="ECO:0000256" key="1">
    <source>
        <dbReference type="ARBA" id="ARBA00004141"/>
    </source>
</evidence>
<dbReference type="Gene3D" id="1.20.1250.20">
    <property type="entry name" value="MFS general substrate transporter like domains"/>
    <property type="match status" value="2"/>
</dbReference>
<feature type="transmembrane region" description="Helical" evidence="3">
    <location>
        <begin position="469"/>
        <end position="490"/>
    </location>
</feature>
<dbReference type="Pfam" id="PF07690">
    <property type="entry name" value="MFS_1"/>
    <property type="match status" value="2"/>
</dbReference>
<dbReference type="SUPFAM" id="SSF103473">
    <property type="entry name" value="MFS general substrate transporter"/>
    <property type="match status" value="1"/>
</dbReference>
<feature type="transmembrane region" description="Helical" evidence="3">
    <location>
        <begin position="505"/>
        <end position="523"/>
    </location>
</feature>
<dbReference type="PANTHER" id="PTHR11360:SF284">
    <property type="entry name" value="EG:103B4.3 PROTEIN-RELATED"/>
    <property type="match status" value="1"/>
</dbReference>
<proteinExistence type="predicted"/>
<dbReference type="InterPro" id="IPR011701">
    <property type="entry name" value="MFS"/>
</dbReference>
<dbReference type="GO" id="GO:0016020">
    <property type="term" value="C:membrane"/>
    <property type="evidence" value="ECO:0007669"/>
    <property type="project" value="UniProtKB-SubCell"/>
</dbReference>
<reference evidence="5 6" key="1">
    <citation type="submission" date="2018-04" db="EMBL/GenBank/DDBJ databases">
        <title>The genome of golden apple snail Pomacea canaliculata provides insight into stress tolerance and invasive adaptation.</title>
        <authorList>
            <person name="Liu C."/>
            <person name="Liu B."/>
            <person name="Ren Y."/>
            <person name="Zhang Y."/>
            <person name="Wang H."/>
            <person name="Li S."/>
            <person name="Jiang F."/>
            <person name="Yin L."/>
            <person name="Zhang G."/>
            <person name="Qian W."/>
            <person name="Fan W."/>
        </authorList>
    </citation>
    <scope>NUCLEOTIDE SEQUENCE [LARGE SCALE GENOMIC DNA]</scope>
    <source>
        <strain evidence="5">SZHN2017</strain>
        <tissue evidence="5">Muscle</tissue>
    </source>
</reference>
<keyword evidence="3" id="KW-0472">Membrane</keyword>
<feature type="transmembrane region" description="Helical" evidence="3">
    <location>
        <begin position="120"/>
        <end position="144"/>
    </location>
</feature>
<dbReference type="PROSITE" id="PS50850">
    <property type="entry name" value="MFS"/>
    <property type="match status" value="1"/>
</dbReference>
<organism evidence="5 6">
    <name type="scientific">Pomacea canaliculata</name>
    <name type="common">Golden apple snail</name>
    <dbReference type="NCBI Taxonomy" id="400727"/>
    <lineage>
        <taxon>Eukaryota</taxon>
        <taxon>Metazoa</taxon>
        <taxon>Spiralia</taxon>
        <taxon>Lophotrochozoa</taxon>
        <taxon>Mollusca</taxon>
        <taxon>Gastropoda</taxon>
        <taxon>Caenogastropoda</taxon>
        <taxon>Architaenioglossa</taxon>
        <taxon>Ampullarioidea</taxon>
        <taxon>Ampullariidae</taxon>
        <taxon>Pomacea</taxon>
    </lineage>
</organism>
<feature type="transmembrane region" description="Helical" evidence="3">
    <location>
        <begin position="151"/>
        <end position="172"/>
    </location>
</feature>
<keyword evidence="3" id="KW-0812">Transmembrane</keyword>
<comment type="subcellular location">
    <subcellularLocation>
        <location evidence="1">Membrane</location>
        <topology evidence="1">Multi-pass membrane protein</topology>
    </subcellularLocation>
</comment>
<sequence>MGKGAHNVQQKKSDEGKEVEPPDGGWGWVVVFSSFLIHVIADGVVYSFGVFLIVFVEYFHSGRGETAWIGALQPAVTFTVGPLASALTNRYGCRVVTIVGAVIGSLGFILSVFAPNLYFLYFSSGIMAGLGFGLIYLPAIVIVAQYFEKRRAFATGLAVCGSGFGTFILAPLTEYLLEVYGWRGTMLIVGGVLLNAIVCGAVFRPLLAPQRSVDAAAEATGGGDADPPRDECGDAAKDGVQSVHTLDQELASAEKCNSHLSDVPPAERDALLSKLNVDLELVTLESIEEITSDSDLQSDPKVFVDVGTVRATEGHSNFLLRAPKFHDPRIISSQQHLALNRGDQPPPTLADLARSDGAIHYMNGQPAARGEAKNLVLRQLSTPANPTPVVAAGVVRPVGSRKDVFYSGSLQNIPMYRSHHDLYITSITSIPEMEEEIKEEEKCCGMTVSTEFREAFREMLSFALLKNPVFLMFAISNFLTSIGFNMPFIFLPDRAKLAGIDETKAAWLLSAIGISNTVGRVVFGYVGDMQWVDRLMLYNTALVICGVATALSPFVGGNYELLVTYAVVFGIFIGVYVSLTSVVLVDLLGIELLTNSFGLLLLFQGAATFVGPPIAGK</sequence>
<dbReference type="AlphaFoldDB" id="A0A2T7NCH6"/>
<comment type="caution">
    <text evidence="5">The sequence shown here is derived from an EMBL/GenBank/DDBJ whole genome shotgun (WGS) entry which is preliminary data.</text>
</comment>
<feature type="transmembrane region" description="Helical" evidence="3">
    <location>
        <begin position="184"/>
        <end position="203"/>
    </location>
</feature>
<evidence type="ECO:0000313" key="6">
    <source>
        <dbReference type="Proteomes" id="UP000245119"/>
    </source>
</evidence>
<evidence type="ECO:0000256" key="3">
    <source>
        <dbReference type="SAM" id="Phobius"/>
    </source>
</evidence>
<feature type="transmembrane region" description="Helical" evidence="3">
    <location>
        <begin position="597"/>
        <end position="615"/>
    </location>
</feature>
<evidence type="ECO:0000256" key="2">
    <source>
        <dbReference type="SAM" id="MobiDB-lite"/>
    </source>
</evidence>
<dbReference type="CDD" id="cd17352">
    <property type="entry name" value="MFS_MCT_SLC16"/>
    <property type="match status" value="1"/>
</dbReference>
<evidence type="ECO:0000259" key="4">
    <source>
        <dbReference type="PROSITE" id="PS50850"/>
    </source>
</evidence>